<dbReference type="EC" id="3.5.1.19" evidence="6"/>
<dbReference type="OrthoDB" id="10053431at2759"/>
<evidence type="ECO:0000313" key="10">
    <source>
        <dbReference type="Proteomes" id="UP000188318"/>
    </source>
</evidence>
<keyword evidence="3" id="KW-0479">Metal-binding</keyword>
<keyword evidence="2" id="KW-0662">Pyridine nucleotide biosynthesis</keyword>
<evidence type="ECO:0000256" key="1">
    <source>
        <dbReference type="ARBA" id="ARBA00006336"/>
    </source>
</evidence>
<dbReference type="GO" id="GO:0019363">
    <property type="term" value="P:pyridine nucleotide biosynthetic process"/>
    <property type="evidence" value="ECO:0007669"/>
    <property type="project" value="UniProtKB-KW"/>
</dbReference>
<sequence length="236" mass="25455">MKAALIVVDMQEDFCPPSGSLAVQEARTIAPTINTLLSHPGFSLRIASQDSHPANHISFAHNHPPPNNLPFECHIEMTNPAPGKESQTKPQRLWPVHCVAGTKGAEIIPEIDTSNIDLYVQKGMDARVEMYSAFADAFGNLDAEVNRSSVDVHLKGVLEENGITDVFCVGVAGDYCVKFTAIDAAKAGLRSYLVEDAVRCVDPGQGWEEAKRELSETGVRLVRSDGPEVAGLFGSV</sequence>
<dbReference type="PANTHER" id="PTHR11080:SF2">
    <property type="entry name" value="LD05707P"/>
    <property type="match status" value="1"/>
</dbReference>
<dbReference type="CDD" id="cd01011">
    <property type="entry name" value="nicotinamidase"/>
    <property type="match status" value="1"/>
</dbReference>
<dbReference type="GO" id="GO:0046872">
    <property type="term" value="F:metal ion binding"/>
    <property type="evidence" value="ECO:0007669"/>
    <property type="project" value="UniProtKB-KW"/>
</dbReference>
<evidence type="ECO:0000256" key="3">
    <source>
        <dbReference type="ARBA" id="ARBA00022723"/>
    </source>
</evidence>
<evidence type="ECO:0000256" key="7">
    <source>
        <dbReference type="ARBA" id="ARBA00043224"/>
    </source>
</evidence>
<keyword evidence="10" id="KW-1185">Reference proteome</keyword>
<organism evidence="9 10">
    <name type="scientific">Aspergillus carbonarius (strain ITEM 5010)</name>
    <dbReference type="NCBI Taxonomy" id="602072"/>
    <lineage>
        <taxon>Eukaryota</taxon>
        <taxon>Fungi</taxon>
        <taxon>Dikarya</taxon>
        <taxon>Ascomycota</taxon>
        <taxon>Pezizomycotina</taxon>
        <taxon>Eurotiomycetes</taxon>
        <taxon>Eurotiomycetidae</taxon>
        <taxon>Eurotiales</taxon>
        <taxon>Aspergillaceae</taxon>
        <taxon>Aspergillus</taxon>
        <taxon>Aspergillus subgen. Circumdati</taxon>
    </lineage>
</organism>
<dbReference type="PANTHER" id="PTHR11080">
    <property type="entry name" value="PYRAZINAMIDASE/NICOTINAMIDASE"/>
    <property type="match status" value="1"/>
</dbReference>
<evidence type="ECO:0000256" key="2">
    <source>
        <dbReference type="ARBA" id="ARBA00022642"/>
    </source>
</evidence>
<evidence type="ECO:0000256" key="5">
    <source>
        <dbReference type="ARBA" id="ARBA00037900"/>
    </source>
</evidence>
<evidence type="ECO:0000256" key="4">
    <source>
        <dbReference type="ARBA" id="ARBA00022801"/>
    </source>
</evidence>
<dbReference type="InterPro" id="IPR052347">
    <property type="entry name" value="Isochorismatase_Nicotinamidase"/>
</dbReference>
<proteinExistence type="inferred from homology"/>
<dbReference type="STRING" id="602072.A0A1R3RNL0"/>
<dbReference type="Pfam" id="PF00857">
    <property type="entry name" value="Isochorismatase"/>
    <property type="match status" value="1"/>
</dbReference>
<evidence type="ECO:0000313" key="9">
    <source>
        <dbReference type="EMBL" id="OOF96064.1"/>
    </source>
</evidence>
<dbReference type="GO" id="GO:0008936">
    <property type="term" value="F:nicotinamidase activity"/>
    <property type="evidence" value="ECO:0007669"/>
    <property type="project" value="UniProtKB-EC"/>
</dbReference>
<dbReference type="AlphaFoldDB" id="A0A1R3RNL0"/>
<keyword evidence="4" id="KW-0378">Hydrolase</keyword>
<evidence type="ECO:0000256" key="6">
    <source>
        <dbReference type="ARBA" id="ARBA00039017"/>
    </source>
</evidence>
<name>A0A1R3RNL0_ASPC5</name>
<dbReference type="Gene3D" id="3.40.50.850">
    <property type="entry name" value="Isochorismatase-like"/>
    <property type="match status" value="1"/>
</dbReference>
<dbReference type="Proteomes" id="UP000188318">
    <property type="component" value="Unassembled WGS sequence"/>
</dbReference>
<dbReference type="InterPro" id="IPR036380">
    <property type="entry name" value="Isochorismatase-like_sf"/>
</dbReference>
<dbReference type="VEuPathDB" id="FungiDB:ASPCADRAFT_207417"/>
<dbReference type="InterPro" id="IPR000868">
    <property type="entry name" value="Isochorismatase-like_dom"/>
</dbReference>
<reference evidence="10" key="1">
    <citation type="journal article" date="2017" name="Genome Biol.">
        <title>Comparative genomics reveals high biological diversity and specific adaptations in the industrially and medically important fungal genus Aspergillus.</title>
        <authorList>
            <person name="de Vries R.P."/>
            <person name="Riley R."/>
            <person name="Wiebenga A."/>
            <person name="Aguilar-Osorio G."/>
            <person name="Amillis S."/>
            <person name="Uchima C.A."/>
            <person name="Anderluh G."/>
            <person name="Asadollahi M."/>
            <person name="Askin M."/>
            <person name="Barry K."/>
            <person name="Battaglia E."/>
            <person name="Bayram O."/>
            <person name="Benocci T."/>
            <person name="Braus-Stromeyer S.A."/>
            <person name="Caldana C."/>
            <person name="Canovas D."/>
            <person name="Cerqueira G.C."/>
            <person name="Chen F."/>
            <person name="Chen W."/>
            <person name="Choi C."/>
            <person name="Clum A."/>
            <person name="Dos Santos R.A."/>
            <person name="Damasio A.R."/>
            <person name="Diallinas G."/>
            <person name="Emri T."/>
            <person name="Fekete E."/>
            <person name="Flipphi M."/>
            <person name="Freyberg S."/>
            <person name="Gallo A."/>
            <person name="Gournas C."/>
            <person name="Habgood R."/>
            <person name="Hainaut M."/>
            <person name="Harispe M.L."/>
            <person name="Henrissat B."/>
            <person name="Hilden K.S."/>
            <person name="Hope R."/>
            <person name="Hossain A."/>
            <person name="Karabika E."/>
            <person name="Karaffa L."/>
            <person name="Karanyi Z."/>
            <person name="Krasevec N."/>
            <person name="Kuo A."/>
            <person name="Kusch H."/>
            <person name="LaButti K."/>
            <person name="Lagendijk E.L."/>
            <person name="Lapidus A."/>
            <person name="Levasseur A."/>
            <person name="Lindquist E."/>
            <person name="Lipzen A."/>
            <person name="Logrieco A.F."/>
            <person name="MacCabe A."/>
            <person name="Maekelae M.R."/>
            <person name="Malavazi I."/>
            <person name="Melin P."/>
            <person name="Meyer V."/>
            <person name="Mielnichuk N."/>
            <person name="Miskei M."/>
            <person name="Molnar A.P."/>
            <person name="Mule G."/>
            <person name="Ngan C.Y."/>
            <person name="Orejas M."/>
            <person name="Orosz E."/>
            <person name="Ouedraogo J.P."/>
            <person name="Overkamp K.M."/>
            <person name="Park H.-S."/>
            <person name="Perrone G."/>
            <person name="Piumi F."/>
            <person name="Punt P.J."/>
            <person name="Ram A.F."/>
            <person name="Ramon A."/>
            <person name="Rauscher S."/>
            <person name="Record E."/>
            <person name="Riano-Pachon D.M."/>
            <person name="Robert V."/>
            <person name="Roehrig J."/>
            <person name="Ruller R."/>
            <person name="Salamov A."/>
            <person name="Salih N.S."/>
            <person name="Samson R.A."/>
            <person name="Sandor E."/>
            <person name="Sanguinetti M."/>
            <person name="Schuetze T."/>
            <person name="Sepcic K."/>
            <person name="Shelest E."/>
            <person name="Sherlock G."/>
            <person name="Sophianopoulou V."/>
            <person name="Squina F.M."/>
            <person name="Sun H."/>
            <person name="Susca A."/>
            <person name="Todd R.B."/>
            <person name="Tsang A."/>
            <person name="Unkles S.E."/>
            <person name="van de Wiele N."/>
            <person name="van Rossen-Uffink D."/>
            <person name="Oliveira J.V."/>
            <person name="Vesth T.C."/>
            <person name="Visser J."/>
            <person name="Yu J.-H."/>
            <person name="Zhou M."/>
            <person name="Andersen M.R."/>
            <person name="Archer D.B."/>
            <person name="Baker S.E."/>
            <person name="Benoit I."/>
            <person name="Brakhage A.A."/>
            <person name="Braus G.H."/>
            <person name="Fischer R."/>
            <person name="Frisvad J.C."/>
            <person name="Goldman G.H."/>
            <person name="Houbraken J."/>
            <person name="Oakley B."/>
            <person name="Pocsi I."/>
            <person name="Scazzocchio C."/>
            <person name="Seiboth B."/>
            <person name="vanKuyk P.A."/>
            <person name="Wortman J."/>
            <person name="Dyer P.S."/>
            <person name="Grigoriev I.V."/>
        </authorList>
    </citation>
    <scope>NUCLEOTIDE SEQUENCE [LARGE SCALE GENOMIC DNA]</scope>
    <source>
        <strain evidence="10">ITEM 5010</strain>
    </source>
</reference>
<evidence type="ECO:0000259" key="8">
    <source>
        <dbReference type="Pfam" id="PF00857"/>
    </source>
</evidence>
<dbReference type="SUPFAM" id="SSF52499">
    <property type="entry name" value="Isochorismatase-like hydrolases"/>
    <property type="match status" value="1"/>
</dbReference>
<gene>
    <name evidence="9" type="ORF">ASPCADRAFT_207417</name>
</gene>
<feature type="domain" description="Isochorismatase-like" evidence="8">
    <location>
        <begin position="3"/>
        <end position="222"/>
    </location>
</feature>
<comment type="similarity">
    <text evidence="1">Belongs to the isochorismatase family.</text>
</comment>
<dbReference type="OMA" id="DFVDSWP"/>
<accession>A0A1R3RNL0</accession>
<dbReference type="EMBL" id="KV907499">
    <property type="protein sequence ID" value="OOF96064.1"/>
    <property type="molecule type" value="Genomic_DNA"/>
</dbReference>
<comment type="pathway">
    <text evidence="5">Cofactor biosynthesis; nicotinate biosynthesis; nicotinate from nicotinamide: step 1/1.</text>
</comment>
<protein>
    <recommendedName>
        <fullName evidence="6">nicotinamidase</fullName>
        <ecNumber evidence="6">3.5.1.19</ecNumber>
    </recommendedName>
    <alternativeName>
        <fullName evidence="7">Nicotinamide deamidase</fullName>
    </alternativeName>
</protein>